<sequence>MHRRIRPLSVFYFGERIKISCLKPFLNNFRLVNVLDLEGTRIIGHFPQEVTLMVHIRYLAITCSGGSELPESIANLWNLQFWMVYNLEVNHLPKSFWQMKSLRQVHIHKMPLALPWSFISTFEQLPKLEVLKLVYHGLRAKRWDVKDGTFLNLKYLKLQFSRLLKNGLYKGSHSPASNDLL</sequence>
<dbReference type="EMBL" id="OX459124">
    <property type="protein sequence ID" value="CAI9113023.1"/>
    <property type="molecule type" value="Genomic_DNA"/>
</dbReference>
<accession>A0AAV1E255</accession>
<dbReference type="PANTHER" id="PTHR15140">
    <property type="entry name" value="TUBULIN-SPECIFIC CHAPERONE E"/>
    <property type="match status" value="1"/>
</dbReference>
<gene>
    <name evidence="3" type="ORF">OLC1_LOCUS20110</name>
</gene>
<evidence type="ECO:0000313" key="4">
    <source>
        <dbReference type="Proteomes" id="UP001161247"/>
    </source>
</evidence>
<dbReference type="Gene3D" id="3.80.10.10">
    <property type="entry name" value="Ribonuclease Inhibitor"/>
    <property type="match status" value="1"/>
</dbReference>
<name>A0AAV1E255_OLDCO</name>
<keyword evidence="1" id="KW-0677">Repeat</keyword>
<organism evidence="3 4">
    <name type="scientific">Oldenlandia corymbosa var. corymbosa</name>
    <dbReference type="NCBI Taxonomy" id="529605"/>
    <lineage>
        <taxon>Eukaryota</taxon>
        <taxon>Viridiplantae</taxon>
        <taxon>Streptophyta</taxon>
        <taxon>Embryophyta</taxon>
        <taxon>Tracheophyta</taxon>
        <taxon>Spermatophyta</taxon>
        <taxon>Magnoliopsida</taxon>
        <taxon>eudicotyledons</taxon>
        <taxon>Gunneridae</taxon>
        <taxon>Pentapetalae</taxon>
        <taxon>asterids</taxon>
        <taxon>lamiids</taxon>
        <taxon>Gentianales</taxon>
        <taxon>Rubiaceae</taxon>
        <taxon>Rubioideae</taxon>
        <taxon>Spermacoceae</taxon>
        <taxon>Hedyotis-Oldenlandia complex</taxon>
        <taxon>Oldenlandia</taxon>
    </lineage>
</organism>
<dbReference type="AlphaFoldDB" id="A0AAV1E255"/>
<reference evidence="3" key="1">
    <citation type="submission" date="2023-03" db="EMBL/GenBank/DDBJ databases">
        <authorList>
            <person name="Julca I."/>
        </authorList>
    </citation>
    <scope>NUCLEOTIDE SEQUENCE</scope>
</reference>
<evidence type="ECO:0000259" key="2">
    <source>
        <dbReference type="Pfam" id="PF23598"/>
    </source>
</evidence>
<proteinExistence type="predicted"/>
<dbReference type="SUPFAM" id="SSF52058">
    <property type="entry name" value="L domain-like"/>
    <property type="match status" value="1"/>
</dbReference>
<dbReference type="InterPro" id="IPR055414">
    <property type="entry name" value="LRR_R13L4/SHOC2-like"/>
</dbReference>
<protein>
    <submittedName>
        <fullName evidence="3">OLC1v1013545C1</fullName>
    </submittedName>
</protein>
<feature type="domain" description="Disease resistance R13L4/SHOC-2-like LRR" evidence="2">
    <location>
        <begin position="9"/>
        <end position="160"/>
    </location>
</feature>
<dbReference type="Proteomes" id="UP001161247">
    <property type="component" value="Chromosome 7"/>
</dbReference>
<dbReference type="Pfam" id="PF23598">
    <property type="entry name" value="LRR_14"/>
    <property type="match status" value="1"/>
</dbReference>
<dbReference type="PANTHER" id="PTHR15140:SF43">
    <property type="entry name" value="LATE BLIGHT RESISTANCE PROTEIN HOMOLOG R1B-16"/>
    <property type="match status" value="1"/>
</dbReference>
<evidence type="ECO:0000313" key="3">
    <source>
        <dbReference type="EMBL" id="CAI9113023.1"/>
    </source>
</evidence>
<evidence type="ECO:0000256" key="1">
    <source>
        <dbReference type="ARBA" id="ARBA00022737"/>
    </source>
</evidence>
<dbReference type="InterPro" id="IPR032675">
    <property type="entry name" value="LRR_dom_sf"/>
</dbReference>
<keyword evidence="4" id="KW-1185">Reference proteome</keyword>